<sequence>MNRPRSGITVASERPSAPIDLRLAPPAIATWVVAGLLCVTPAAAPGAAVIAWTLAAAVTTVTLLRSRRAPAGGLPRRLLRGVLPIAALTAAAVALVCTSAFALGHLRHPPSLDEGRPRPGEAVLVVTGIPKLSTTAAFGARPGDPPRVSFDATLESFSAAGLVVAARSPTLVFASADPQTLAIGATLRTRGTLTPLTPGESHEFLFFARGSPTVSAGPPWHLAWADTLRSSFHQTTAGLPGDGAALLTGLAIGDDSAVSQSLTDAMKVTGLTHLTAVSGANCAVVVTAVMLVGGAVGIGRRTRVVVSIAVLVLFVVLVTPEPSVLRAAVMAVIVLVALGLGRPSGGIPPLCLSIVVLLALDPWLSTSAGFALSVLATGGLLLLTRPIAAVAARVMPRWLALAVAVPVAAQVACQPVLFLLAPQLTPYTVPANLLAEPAAAAVGVLGLVVCLLGVVVPSLAAVAAWVPWLPSAWIAAVARFFAAAPFSVIVLPDALLAAACAIAITVLLLVYLLAARSRPRVAAVCGLVAAVGVVLIGGALAGGALARAGAVPSDWQLAACDIGQGDAVLVHSRDRVALVDVGPDPEPLTACLRRLNV</sequence>
<feature type="transmembrane region" description="Helical" evidence="6">
    <location>
        <begin position="398"/>
        <end position="420"/>
    </location>
</feature>
<keyword evidence="9" id="KW-1185">Reference proteome</keyword>
<proteinExistence type="predicted"/>
<feature type="transmembrane region" description="Helical" evidence="6">
    <location>
        <begin position="370"/>
        <end position="391"/>
    </location>
</feature>
<feature type="transmembrane region" description="Helical" evidence="6">
    <location>
        <begin position="78"/>
        <end position="103"/>
    </location>
</feature>
<feature type="transmembrane region" description="Helical" evidence="6">
    <location>
        <begin position="21"/>
        <end position="43"/>
    </location>
</feature>
<accession>A0ABT2GYU9</accession>
<dbReference type="PANTHER" id="PTHR30619:SF1">
    <property type="entry name" value="RECOMBINATION PROTEIN 2"/>
    <property type="match status" value="1"/>
</dbReference>
<evidence type="ECO:0000256" key="5">
    <source>
        <dbReference type="ARBA" id="ARBA00023136"/>
    </source>
</evidence>
<keyword evidence="4 6" id="KW-1133">Transmembrane helix</keyword>
<feature type="domain" description="ComEC/Rec2-related protein" evidence="7">
    <location>
        <begin position="250"/>
        <end position="514"/>
    </location>
</feature>
<gene>
    <name evidence="8" type="ORF">N1032_05180</name>
</gene>
<comment type="caution">
    <text evidence="8">The sequence shown here is derived from an EMBL/GenBank/DDBJ whole genome shotgun (WGS) entry which is preliminary data.</text>
</comment>
<feature type="transmembrane region" description="Helical" evidence="6">
    <location>
        <begin position="495"/>
        <end position="514"/>
    </location>
</feature>
<keyword evidence="5 6" id="KW-0472">Membrane</keyword>
<feature type="transmembrane region" description="Helical" evidence="6">
    <location>
        <begin position="302"/>
        <end position="318"/>
    </location>
</feature>
<dbReference type="PANTHER" id="PTHR30619">
    <property type="entry name" value="DNA INTERNALIZATION/COMPETENCE PROTEIN COMEC/REC2"/>
    <property type="match status" value="1"/>
</dbReference>
<evidence type="ECO:0000256" key="6">
    <source>
        <dbReference type="SAM" id="Phobius"/>
    </source>
</evidence>
<dbReference type="InterPro" id="IPR052159">
    <property type="entry name" value="Competence_DNA_uptake"/>
</dbReference>
<dbReference type="RefSeq" id="WP_259537875.1">
    <property type="nucleotide sequence ID" value="NZ_JANLCJ010000001.1"/>
</dbReference>
<evidence type="ECO:0000259" key="7">
    <source>
        <dbReference type="Pfam" id="PF03772"/>
    </source>
</evidence>
<feature type="transmembrane region" description="Helical" evidence="6">
    <location>
        <begin position="49"/>
        <end position="66"/>
    </location>
</feature>
<feature type="transmembrane region" description="Helical" evidence="6">
    <location>
        <begin position="472"/>
        <end position="489"/>
    </location>
</feature>
<reference evidence="8" key="1">
    <citation type="submission" date="2022-08" db="EMBL/GenBank/DDBJ databases">
        <authorList>
            <person name="Deng Y."/>
            <person name="Han X.-F."/>
            <person name="Zhang Y.-Q."/>
        </authorList>
    </citation>
    <scope>NUCLEOTIDE SEQUENCE</scope>
    <source>
        <strain evidence="8">CPCC 203386</strain>
    </source>
</reference>
<protein>
    <submittedName>
        <fullName evidence="8">ComEC/Rec2 family competence protein</fullName>
    </submittedName>
</protein>
<keyword evidence="3 6" id="KW-0812">Transmembrane</keyword>
<dbReference type="NCBIfam" id="TIGR00360">
    <property type="entry name" value="ComEC_N-term"/>
    <property type="match status" value="1"/>
</dbReference>
<comment type="subcellular location">
    <subcellularLocation>
        <location evidence="1">Cell membrane</location>
        <topology evidence="1">Multi-pass membrane protein</topology>
    </subcellularLocation>
</comment>
<dbReference type="InterPro" id="IPR004477">
    <property type="entry name" value="ComEC_N"/>
</dbReference>
<evidence type="ECO:0000256" key="2">
    <source>
        <dbReference type="ARBA" id="ARBA00022475"/>
    </source>
</evidence>
<feature type="transmembrane region" description="Helical" evidence="6">
    <location>
        <begin position="347"/>
        <end position="364"/>
    </location>
</feature>
<dbReference type="Proteomes" id="UP001165586">
    <property type="component" value="Unassembled WGS sequence"/>
</dbReference>
<feature type="transmembrane region" description="Helical" evidence="6">
    <location>
        <begin position="324"/>
        <end position="340"/>
    </location>
</feature>
<dbReference type="EMBL" id="JANLCJ010000001">
    <property type="protein sequence ID" value="MCS5733130.1"/>
    <property type="molecule type" value="Genomic_DNA"/>
</dbReference>
<dbReference type="Pfam" id="PF03772">
    <property type="entry name" value="Competence"/>
    <property type="match status" value="1"/>
</dbReference>
<evidence type="ECO:0000313" key="9">
    <source>
        <dbReference type="Proteomes" id="UP001165586"/>
    </source>
</evidence>
<evidence type="ECO:0000256" key="1">
    <source>
        <dbReference type="ARBA" id="ARBA00004651"/>
    </source>
</evidence>
<keyword evidence="2" id="KW-1003">Cell membrane</keyword>
<evidence type="ECO:0000256" key="3">
    <source>
        <dbReference type="ARBA" id="ARBA00022692"/>
    </source>
</evidence>
<name>A0ABT2GYU9_9MICO</name>
<organism evidence="8 9">
    <name type="scientific">Herbiconiux daphne</name>
    <dbReference type="NCBI Taxonomy" id="2970914"/>
    <lineage>
        <taxon>Bacteria</taxon>
        <taxon>Bacillati</taxon>
        <taxon>Actinomycetota</taxon>
        <taxon>Actinomycetes</taxon>
        <taxon>Micrococcales</taxon>
        <taxon>Microbacteriaceae</taxon>
        <taxon>Herbiconiux</taxon>
    </lineage>
</organism>
<feature type="transmembrane region" description="Helical" evidence="6">
    <location>
        <begin position="440"/>
        <end position="465"/>
    </location>
</feature>
<feature type="transmembrane region" description="Helical" evidence="6">
    <location>
        <begin position="271"/>
        <end position="295"/>
    </location>
</feature>
<evidence type="ECO:0000313" key="8">
    <source>
        <dbReference type="EMBL" id="MCS5733130.1"/>
    </source>
</evidence>
<evidence type="ECO:0000256" key="4">
    <source>
        <dbReference type="ARBA" id="ARBA00022989"/>
    </source>
</evidence>
<feature type="transmembrane region" description="Helical" evidence="6">
    <location>
        <begin position="521"/>
        <end position="546"/>
    </location>
</feature>